<organism evidence="2 3">
    <name type="scientific">Bowmanella yangjiangensis</name>
    <dbReference type="NCBI Taxonomy" id="2811230"/>
    <lineage>
        <taxon>Bacteria</taxon>
        <taxon>Pseudomonadati</taxon>
        <taxon>Pseudomonadota</taxon>
        <taxon>Gammaproteobacteria</taxon>
        <taxon>Alteromonadales</taxon>
        <taxon>Alteromonadaceae</taxon>
        <taxon>Bowmanella</taxon>
    </lineage>
</organism>
<dbReference type="EMBL" id="JAFKCS010000492">
    <property type="protein sequence ID" value="MBN7823209.1"/>
    <property type="molecule type" value="Genomic_DNA"/>
</dbReference>
<evidence type="ECO:0000313" key="2">
    <source>
        <dbReference type="EMBL" id="MBN7823209.1"/>
    </source>
</evidence>
<dbReference type="RefSeq" id="WP_206596981.1">
    <property type="nucleotide sequence ID" value="NZ_JAFKCS010000492.1"/>
</dbReference>
<dbReference type="PROSITE" id="PS51257">
    <property type="entry name" value="PROKAR_LIPOPROTEIN"/>
    <property type="match status" value="1"/>
</dbReference>
<proteinExistence type="predicted"/>
<keyword evidence="3" id="KW-1185">Reference proteome</keyword>
<feature type="chain" id="PRO_5046228054" description="RND transporter" evidence="1">
    <location>
        <begin position="18"/>
        <end position="98"/>
    </location>
</feature>
<feature type="signal peptide" evidence="1">
    <location>
        <begin position="1"/>
        <end position="17"/>
    </location>
</feature>
<feature type="non-terminal residue" evidence="2">
    <location>
        <position position="98"/>
    </location>
</feature>
<protein>
    <recommendedName>
        <fullName evidence="4">RND transporter</fullName>
    </recommendedName>
</protein>
<keyword evidence="1" id="KW-0732">Signal</keyword>
<sequence length="98" mass="10306">MTIIKPLALLCALSLLAGCASFSEDGGFDAVQQGAERQLDKQVLWARDDAGRSQIAARVGELLAAPLDLDAAVQLALLNNRGLQAAFDELGIGEAERV</sequence>
<evidence type="ECO:0000313" key="3">
    <source>
        <dbReference type="Proteomes" id="UP000663992"/>
    </source>
</evidence>
<reference evidence="2 3" key="1">
    <citation type="submission" date="2021-03" db="EMBL/GenBank/DDBJ databases">
        <title>novel species isolated from a fishpond in China.</title>
        <authorList>
            <person name="Lu H."/>
            <person name="Cai Z."/>
        </authorList>
    </citation>
    <scope>NUCLEOTIDE SEQUENCE [LARGE SCALE GENOMIC DNA]</scope>
    <source>
        <strain evidence="2 3">Y57</strain>
    </source>
</reference>
<name>A0ABS3D5B9_9ALTE</name>
<gene>
    <name evidence="2" type="ORF">J0A65_25315</name>
</gene>
<evidence type="ECO:0000256" key="1">
    <source>
        <dbReference type="SAM" id="SignalP"/>
    </source>
</evidence>
<dbReference type="SUPFAM" id="SSF56954">
    <property type="entry name" value="Outer membrane efflux proteins (OEP)"/>
    <property type="match status" value="1"/>
</dbReference>
<accession>A0ABS3D5B9</accession>
<dbReference type="Proteomes" id="UP000663992">
    <property type="component" value="Unassembled WGS sequence"/>
</dbReference>
<evidence type="ECO:0008006" key="4">
    <source>
        <dbReference type="Google" id="ProtNLM"/>
    </source>
</evidence>
<comment type="caution">
    <text evidence="2">The sequence shown here is derived from an EMBL/GenBank/DDBJ whole genome shotgun (WGS) entry which is preliminary data.</text>
</comment>